<protein>
    <submittedName>
        <fullName evidence="2">Uncharacterized protein</fullName>
    </submittedName>
</protein>
<keyword evidence="3" id="KW-1185">Reference proteome</keyword>
<dbReference type="Proteomes" id="UP000269721">
    <property type="component" value="Unassembled WGS sequence"/>
</dbReference>
<gene>
    <name evidence="2" type="ORF">BDK51DRAFT_38328</name>
</gene>
<feature type="region of interest" description="Disordered" evidence="1">
    <location>
        <begin position="26"/>
        <end position="47"/>
    </location>
</feature>
<sequence>MHPGKYYLVAGPFYGIEVVPATNCEGDTENGDSAAAPQKACPRCGRSDHRRASSRLCLYNGSVRAPVGEETPLNTLRPCPRCGRTNHQRASSRLCPLPLLFASHRHPPPLPKGPRNTSLVKIPRSLSAPPTSLISSLGDVRVGADVSPPSQRPESECPELSYSSSSTGRQPTKRKSISGDVPSPKEPRTAVDLDLDPLHSEDFPTGSDLGLFFEMPDVDGGEILDETGFDPDFLLFSVWQWGEEVAGGGELENV</sequence>
<dbReference type="EMBL" id="KZ997769">
    <property type="protein sequence ID" value="RKO86980.1"/>
    <property type="molecule type" value="Genomic_DNA"/>
</dbReference>
<dbReference type="AlphaFoldDB" id="A0A4P9W862"/>
<organism evidence="2 3">
    <name type="scientific">Blyttiomyces helicus</name>
    <dbReference type="NCBI Taxonomy" id="388810"/>
    <lineage>
        <taxon>Eukaryota</taxon>
        <taxon>Fungi</taxon>
        <taxon>Fungi incertae sedis</taxon>
        <taxon>Chytridiomycota</taxon>
        <taxon>Chytridiomycota incertae sedis</taxon>
        <taxon>Chytridiomycetes</taxon>
        <taxon>Chytridiomycetes incertae sedis</taxon>
        <taxon>Blyttiomyces</taxon>
    </lineage>
</organism>
<name>A0A4P9W862_9FUNG</name>
<feature type="region of interest" description="Disordered" evidence="1">
    <location>
        <begin position="106"/>
        <end position="191"/>
    </location>
</feature>
<reference evidence="3" key="1">
    <citation type="journal article" date="2018" name="Nat. Microbiol.">
        <title>Leveraging single-cell genomics to expand the fungal tree of life.</title>
        <authorList>
            <person name="Ahrendt S.R."/>
            <person name="Quandt C.A."/>
            <person name="Ciobanu D."/>
            <person name="Clum A."/>
            <person name="Salamov A."/>
            <person name="Andreopoulos B."/>
            <person name="Cheng J.F."/>
            <person name="Woyke T."/>
            <person name="Pelin A."/>
            <person name="Henrissat B."/>
            <person name="Reynolds N.K."/>
            <person name="Benny G.L."/>
            <person name="Smith M.E."/>
            <person name="James T.Y."/>
            <person name="Grigoriev I.V."/>
        </authorList>
    </citation>
    <scope>NUCLEOTIDE SEQUENCE [LARGE SCALE GENOMIC DNA]</scope>
</reference>
<accession>A0A4P9W862</accession>
<evidence type="ECO:0000256" key="1">
    <source>
        <dbReference type="SAM" id="MobiDB-lite"/>
    </source>
</evidence>
<proteinExistence type="predicted"/>
<evidence type="ECO:0000313" key="3">
    <source>
        <dbReference type="Proteomes" id="UP000269721"/>
    </source>
</evidence>
<evidence type="ECO:0000313" key="2">
    <source>
        <dbReference type="EMBL" id="RKO86980.1"/>
    </source>
</evidence>